<gene>
    <name evidence="1" type="ORF">F4821DRAFT_8314</name>
</gene>
<protein>
    <submittedName>
        <fullName evidence="1">Beta-ketoacyl synthase domain-containing protein</fullName>
    </submittedName>
</protein>
<comment type="caution">
    <text evidence="1">The sequence shown here is derived from an EMBL/GenBank/DDBJ whole genome shotgun (WGS) entry which is preliminary data.</text>
</comment>
<organism evidence="1 2">
    <name type="scientific">Hypoxylon rubiginosum</name>
    <dbReference type="NCBI Taxonomy" id="110542"/>
    <lineage>
        <taxon>Eukaryota</taxon>
        <taxon>Fungi</taxon>
        <taxon>Dikarya</taxon>
        <taxon>Ascomycota</taxon>
        <taxon>Pezizomycotina</taxon>
        <taxon>Sordariomycetes</taxon>
        <taxon>Xylariomycetidae</taxon>
        <taxon>Xylariales</taxon>
        <taxon>Hypoxylaceae</taxon>
        <taxon>Hypoxylon</taxon>
    </lineage>
</organism>
<proteinExistence type="predicted"/>
<keyword evidence="2" id="KW-1185">Reference proteome</keyword>
<name>A0ACC0DNU6_9PEZI</name>
<dbReference type="Proteomes" id="UP001497680">
    <property type="component" value="Unassembled WGS sequence"/>
</dbReference>
<evidence type="ECO:0000313" key="1">
    <source>
        <dbReference type="EMBL" id="KAI6093966.1"/>
    </source>
</evidence>
<evidence type="ECO:0000313" key="2">
    <source>
        <dbReference type="Proteomes" id="UP001497680"/>
    </source>
</evidence>
<reference evidence="1 2" key="1">
    <citation type="journal article" date="2022" name="New Phytol.">
        <title>Ecological generalism drives hyperdiversity of secondary metabolite gene clusters in xylarialean endophytes.</title>
        <authorList>
            <person name="Franco M.E.E."/>
            <person name="Wisecaver J.H."/>
            <person name="Arnold A.E."/>
            <person name="Ju Y.M."/>
            <person name="Slot J.C."/>
            <person name="Ahrendt S."/>
            <person name="Moore L.P."/>
            <person name="Eastman K.E."/>
            <person name="Scott K."/>
            <person name="Konkel Z."/>
            <person name="Mondo S.J."/>
            <person name="Kuo A."/>
            <person name="Hayes R.D."/>
            <person name="Haridas S."/>
            <person name="Andreopoulos B."/>
            <person name="Riley R."/>
            <person name="LaButti K."/>
            <person name="Pangilinan J."/>
            <person name="Lipzen A."/>
            <person name="Amirebrahimi M."/>
            <person name="Yan J."/>
            <person name="Adam C."/>
            <person name="Keymanesh K."/>
            <person name="Ng V."/>
            <person name="Louie K."/>
            <person name="Northen T."/>
            <person name="Drula E."/>
            <person name="Henrissat B."/>
            <person name="Hsieh H.M."/>
            <person name="Youens-Clark K."/>
            <person name="Lutzoni F."/>
            <person name="Miadlikowska J."/>
            <person name="Eastwood D.C."/>
            <person name="Hamelin R.C."/>
            <person name="Grigoriev I.V."/>
            <person name="U'Ren J.M."/>
        </authorList>
    </citation>
    <scope>NUCLEOTIDE SEQUENCE [LARGE SCALE GENOMIC DNA]</scope>
    <source>
        <strain evidence="1 2">ER1909</strain>
    </source>
</reference>
<sequence>MTAFDHLQVGNEPIAIIGSGCRFPGGANSPSKLWELLKEPRDVLSEIPPSRFNVDGFYHADSQYPGHMNVKHSYLIEDDIAKFDAQFFNITTAEAVAMDPQQRLLLETVYESLETAGLTIEGLRGSNTGVYVGVMYVDYENLQFRDLQHVPTYLAIGTARSIVSNRISYFFDWHGPSLTADTACSSSLVALHLAVQALRSGEVKVAVASGSNLLLGPEPYIHESKLNMLSPDGRSRMWDKGANGYARGDGVASVVLKTLSSALADGDHIEAIVRETGVNQDGRSRGITMPSAAAQASLIKATYAKAGLPLTPAGGVPCQYFEAHGTGTPAGDPVEAEAVHTAFFGNKSTTERDEKTKTAPPLFVGSIKTVIGHTESTAGLAGILKVVQAMKNSHIPPNLLLEQLNPAILPFYKHLHIPLKLTPWPALPPGQCRRASVNSFGFGGTNAHVILESYEPGDHDVPATGDGEGAVTFAPFVFSAHSKQSLRESLAAHAAYLNENPHTNATDYSWTLRSRRSRLPLRMTFPASTIEELHTQLQDASSNFQLDPRSAAHGGRVADKLRLLGVFTGQGAQWVRMGAALIETSTYAARVLDDLDDDLAGLPDKYRCSWTLKQQLLADESTSQVDKAAVAQPLCTAVQIILIELLRAVGIEFAAVVGHSSGEIAAAYAAGCLSARDAIRIAYLRGWHTDRADAEAMKGRMLAVGTSFEDAQELCEDETFVGRVGIAANNSPQSVTLSGDEDAIMEIMEVFQDENKFVRLLRVDKAYHSHHMAPIAQRYLQSMNEISIEVKPRDSRCLWVSSVYPDGDESQNEAAGASYWVDNLLSPVLFKQAIERVLSTGPFDGAVEVGPHPALKGPVGDTLQGRGVDLPYTGLLSRRTDALRSFSQAFGYLWTHIDCINIDFDGYERAMGSTAKYRFVPDLPVYKWNHEQRYWHESGFSQNLRARSRHVHPLLGDLMPHTSQHQFMWKSILRPRDLPWLHNHRIQGQSVFPAAGFAVAAMEAAPFLVEDQPIQVIEIEDLFIHQAVIFNDDQDSGVEVRCVMNEIKRDDGDRIAAHFTFEACQDGQAVFYLAASGELIIRLGQPSQDILPATVRDEPYMVDVPIDLAYSSLNDVGYGYTGPFRALSDIKRKLGKATGELALSAKDGDADSFIIHPAALDAAFHSIILAFSYPNDRSLWTLHLPARIRRLRINCALCGDHWRGISQAPFVATMPVVRGGSTEYGFKGDVEIHHQSGDYCAVQVEGLHVIPFTPATAANDQQTFYVTDWINSEPDADIPGAYESTEEDNELALALERGSFFYLRQLEQQVPKDHPGRLNKYYAAYLNFAAHTMKLVRDGKHRYAKLEWTRDTKEDIMALTKAYCHYPEIMAMHAVGEHMPRTIRGETTSMLEHLVESGLLGRYYAEAKSITQGTDILARTVAQITRRYGHAKILEVGAGTGGATREILKHTGNTVSSYVFTDISAGFFDDARAEFKPFENMMTYQVLDIEQDISPQEFKMNSFDIIVASFVLHATKSLENTLKRVRSLLKPGGYLVIYEVTNVDIIRGTALFGCLPGWWEGIDEGRTLGACVPESSWDAVMRKTGFSGIDTKTPSVDSPALPNAVIVTQAVDDWISYIRNPLTSFPPFGDGKPIIRHLIVIGGTTPTVQGLRKDVLSRIQPFCDKIVVADSLESFDGSQTTKDTLVLVLQDIDSPVFKDITDATWNSLKELFAREKSILWVTRNRMIDNPFGNMALGFARSAIWEVPEVRYQSVDFENTPSINAELLAETLLRFHASRATPRSLKNKMTWSTESEIIIDSQGCQRVPRLQPAKSANDRYNSARRPITKTVSPQSSPVALSVENGVPILNEASEQSSATQDSERIICLKLTHSSYRALRTQHGNLFVVLGKCEEHGRRYVGLSNSTASLMRVPESSLIACSISPGSEALFLRIVMAKYLDTEIGKGLTRGDVLLVHNAPSTIAQLLCQHFIAAGIQVIHTTTSRHQAMREGWIHINSNARQSDTISRLPTKVSRCVDFTIGHRGRSIISSLLPQTTIILNSDDLFSEIGNSTSSSLNALSRVSEEVRTVIERSLMYMETTQFKESSSDEINIDRIEDVAHAKDATTIINWESSAVKVVVRTVGAQFKHDRSYWLFGLSGDLGITIADWMIQNGARFLVITSRRPQINSTWLASHETKGVAIRIVPCDVTNYDQLQNSYREICTTMPPLAGVYQGSMVLGDMSLRDMKLEEFTQVLRPKVEGSLNLDRVLADEQLDFLIFFSSTATVAGNPGQAAYTTANLFMSGLALARRQRGLASAVLELGLIMGTGYITREKGDALTRPSFDRGLLTISVSDVHQALAEAIDASAPKSGVNWQLSIGLRQFSENAPNRPQWYDYPQFACLTVRDDTLQVQSSEVDGVMSIKDMLSSATTLDDVETIIRDSFIAEVRKMLHLSSDYHITSAIRTDELGLDSLIAVRVRSWFLNNLQVNIPALRILKGTPLQDLIVQAVEEIPAELIPGIAVDDQDTPLDSPTDASSSETIPSYDTDGSLTPPPLDTKAGWMDDQAIVEPSEAIFERVGRLSYTQSVFMFVHQLLDDKTTLNNNVMLHLRGNIQIPDLARAVQKLGERHESQRTHIIEQDGKIIQGVCRETSLSLEHKRVKGKDEVLDEYARLRNHEFNLSTGHASRVLLLSLSPVEHYLLMGAHHILFDRASNDTVLADLDCFYRGFPLASAPLQYLDYSEDQYSLHSSGQWSDKIAFWRSEYEAPITSLPLNRSRVSERRTLDRYASNILEFTLDSDITVRVRQAAKRLRSTPFHFHLAAVKVLLLRFLGVEDVCVGTADNCRNDDFACTGIGPFLNMLPIRMAARADQTFADAVLEARRKSFSALENSIPLEVILNELRISRQSTHTPLAQVFLNYADSDTRAARNFLGCTMEIEKQDVAELPYDIAFTVLNDNAAAKTRVFLNVQDYLYNQQDAQIIREGYEDILGEFADATNRRVGGEWRFRQSSLDNALEVGHGVSFKSTWPETLAHRFENLFPTIANRVAVVDEDRASMTYQTLSRQVDLIASRLLQISIGPGSSVAVFQESTVLWTASVLAILKIGAVYVPLDPATPMPRLSLMMNDCQPAVILIHGPTSVLVEQLRAQSNDSKVPVLDVSNLTLKLDQTAIPILARPEAPAIILYTSGSTGTPKGVILRHDSLVHEFDHCAATYGLGENDTVLQQSVWSFDLSVTQIFLALGVGAKLRLVSHQSRRDSHLIAKIIQEEGITVTYATPTEYKSWLRHHDLLGASSWRLALVAGEAVTEPLLQLFKRAAPGDLRLFNVYGPTETTCGSTKTEIAYKTPEIYGSIIPVGRASANESFYILDDRLNLLPVGQTGEIAIGGVGVAQGYLHNEEQTRRSFITDPFASEEYRSRGWTTMYRTGDVGSIESDGTLILKGRVGGDTEVKVNGVRVDLRDIEQTVLQTAHGLFADAVASLRSTEDGAATFLVVYVVSSTDGLTDADDNSILQRILNDLPLPRSILPSAILPITTVPRTVTGKIDRQAVAQMTLPSKLETKKGLNHAAILPRNVAIMYDLWETVIPDELMGRHYLDEDSDFFAVGGSSILLIELQHKIREQLGVSVPLIRLFQSSRLGSMAQLLHNDFEDQGDVEDIDWEVETEALPLEDLDDFPGSSLNSEAPATPPRVVVLTGATGFFGQYLLDGLIRQDHIEKIICIAIRGLSLSEERRVQLSYRSPKVEFHEGDLQSPRLGLSSEAAAQIYGAADAVVHNGADVSHLKTYGSLRAANVGATKEIVRLCAPRKIPLHYISTTGVTMYTQTSTYAERSVRDAPPPTNGMYGYIASKWASEVYLENAQTQYALPVHIHRPSSIMRPEGDDRGQGPAADVTQNMLEYSRRIGAVPKLPAGFAGYVDFVKPETVTRRVVDALAGLDCARGDRKGIVFVHESGDLELEIGHVRDFLAQSTRRDITEISLDDWIVSAEQLGLSKAMATVFRATLGGVEPINLPRLLKE</sequence>
<accession>A0ACC0DNU6</accession>
<dbReference type="EMBL" id="MU394280">
    <property type="protein sequence ID" value="KAI6093966.1"/>
    <property type="molecule type" value="Genomic_DNA"/>
</dbReference>